<dbReference type="AlphaFoldDB" id="A0AAU9UFK1"/>
<sequence>MKPNILVKGLSITHQKTQKWFNASIQPKEGTLPARRLLLEEAERWKDHQRRPHETEGAGNGGVIEDNARFSEQFSESHLALTAGVAG</sequence>
<reference evidence="2" key="1">
    <citation type="submission" date="2022-03" db="EMBL/GenBank/DDBJ databases">
        <authorList>
            <person name="Tunstrom K."/>
        </authorList>
    </citation>
    <scope>NUCLEOTIDE SEQUENCE</scope>
</reference>
<dbReference type="Proteomes" id="UP001153954">
    <property type="component" value="Unassembled WGS sequence"/>
</dbReference>
<accession>A0AAU9UFK1</accession>
<protein>
    <submittedName>
        <fullName evidence="2">Uncharacterized protein</fullName>
    </submittedName>
</protein>
<feature type="compositionally biased region" description="Basic and acidic residues" evidence="1">
    <location>
        <begin position="44"/>
        <end position="56"/>
    </location>
</feature>
<gene>
    <name evidence="2" type="ORF">EEDITHA_LOCUS11851</name>
</gene>
<name>A0AAU9UFK1_EUPED</name>
<feature type="region of interest" description="Disordered" evidence="1">
    <location>
        <begin position="44"/>
        <end position="69"/>
    </location>
</feature>
<comment type="caution">
    <text evidence="2">The sequence shown here is derived from an EMBL/GenBank/DDBJ whole genome shotgun (WGS) entry which is preliminary data.</text>
</comment>
<evidence type="ECO:0000313" key="2">
    <source>
        <dbReference type="EMBL" id="CAH2096519.1"/>
    </source>
</evidence>
<organism evidence="2 3">
    <name type="scientific">Euphydryas editha</name>
    <name type="common">Edith's checkerspot</name>
    <dbReference type="NCBI Taxonomy" id="104508"/>
    <lineage>
        <taxon>Eukaryota</taxon>
        <taxon>Metazoa</taxon>
        <taxon>Ecdysozoa</taxon>
        <taxon>Arthropoda</taxon>
        <taxon>Hexapoda</taxon>
        <taxon>Insecta</taxon>
        <taxon>Pterygota</taxon>
        <taxon>Neoptera</taxon>
        <taxon>Endopterygota</taxon>
        <taxon>Lepidoptera</taxon>
        <taxon>Glossata</taxon>
        <taxon>Ditrysia</taxon>
        <taxon>Papilionoidea</taxon>
        <taxon>Nymphalidae</taxon>
        <taxon>Nymphalinae</taxon>
        <taxon>Euphydryas</taxon>
    </lineage>
</organism>
<evidence type="ECO:0000313" key="3">
    <source>
        <dbReference type="Proteomes" id="UP001153954"/>
    </source>
</evidence>
<evidence type="ECO:0000256" key="1">
    <source>
        <dbReference type="SAM" id="MobiDB-lite"/>
    </source>
</evidence>
<keyword evidence="3" id="KW-1185">Reference proteome</keyword>
<dbReference type="EMBL" id="CAKOGL010000016">
    <property type="protein sequence ID" value="CAH2096519.1"/>
    <property type="molecule type" value="Genomic_DNA"/>
</dbReference>
<proteinExistence type="predicted"/>